<keyword evidence="9 19" id="KW-0808">Transferase</keyword>
<keyword evidence="13 19" id="KW-0472">Membrane</keyword>
<evidence type="ECO:0000256" key="13">
    <source>
        <dbReference type="ARBA" id="ARBA00023136"/>
    </source>
</evidence>
<keyword evidence="12 19" id="KW-1133">Transmembrane helix</keyword>
<dbReference type="EMBL" id="DVFK01000006">
    <property type="protein sequence ID" value="HIQ66916.1"/>
    <property type="molecule type" value="Genomic_DNA"/>
</dbReference>
<evidence type="ECO:0000256" key="4">
    <source>
        <dbReference type="ARBA" id="ARBA00010561"/>
    </source>
</evidence>
<comment type="catalytic activity">
    <reaction evidence="18 19">
        <text>alpha-ribazole 5'-phosphate + adenosylcob(III)inamide-GDP = adenosylcob(III)alamin 5'-phosphate + GMP + H(+)</text>
        <dbReference type="Rhea" id="RHEA:23560"/>
        <dbReference type="ChEBI" id="CHEBI:15378"/>
        <dbReference type="ChEBI" id="CHEBI:57918"/>
        <dbReference type="ChEBI" id="CHEBI:58115"/>
        <dbReference type="ChEBI" id="CHEBI:60487"/>
        <dbReference type="ChEBI" id="CHEBI:60493"/>
        <dbReference type="EC" id="2.7.8.26"/>
    </reaction>
</comment>
<feature type="transmembrane region" description="Helical" evidence="19">
    <location>
        <begin position="62"/>
        <end position="82"/>
    </location>
</feature>
<evidence type="ECO:0000256" key="8">
    <source>
        <dbReference type="ARBA" id="ARBA00022573"/>
    </source>
</evidence>
<evidence type="ECO:0000256" key="1">
    <source>
        <dbReference type="ARBA" id="ARBA00001946"/>
    </source>
</evidence>
<evidence type="ECO:0000256" key="5">
    <source>
        <dbReference type="ARBA" id="ARBA00013200"/>
    </source>
</evidence>
<accession>A0A9D0Z1R1</accession>
<reference evidence="20" key="2">
    <citation type="journal article" date="2021" name="PeerJ">
        <title>Extensive microbial diversity within the chicken gut microbiome revealed by metagenomics and culture.</title>
        <authorList>
            <person name="Gilroy R."/>
            <person name="Ravi A."/>
            <person name="Getino M."/>
            <person name="Pursley I."/>
            <person name="Horton D.L."/>
            <person name="Alikhan N.F."/>
            <person name="Baker D."/>
            <person name="Gharbi K."/>
            <person name="Hall N."/>
            <person name="Watson M."/>
            <person name="Adriaenssens E.M."/>
            <person name="Foster-Nyarko E."/>
            <person name="Jarju S."/>
            <person name="Secka A."/>
            <person name="Antonio M."/>
            <person name="Oren A."/>
            <person name="Chaudhuri R.R."/>
            <person name="La Ragione R."/>
            <person name="Hildebrand F."/>
            <person name="Pallen M.J."/>
        </authorList>
    </citation>
    <scope>NUCLEOTIDE SEQUENCE</scope>
    <source>
        <strain evidence="20">13361</strain>
    </source>
</reference>
<dbReference type="EC" id="2.7.8.26" evidence="5 19"/>
<keyword evidence="11 19" id="KW-0460">Magnesium</keyword>
<feature type="transmembrane region" description="Helical" evidence="19">
    <location>
        <begin position="182"/>
        <end position="201"/>
    </location>
</feature>
<evidence type="ECO:0000313" key="21">
    <source>
        <dbReference type="Proteomes" id="UP000886796"/>
    </source>
</evidence>
<name>A0A9D0Z1R1_9FIRM</name>
<keyword evidence="7 19" id="KW-1003">Cell membrane</keyword>
<dbReference type="GO" id="GO:0009236">
    <property type="term" value="P:cobalamin biosynthetic process"/>
    <property type="evidence" value="ECO:0007669"/>
    <property type="project" value="UniProtKB-UniRule"/>
</dbReference>
<gene>
    <name evidence="19 20" type="primary">cobS</name>
    <name evidence="20" type="ORF">IAB74_00195</name>
</gene>
<sequence>MKKILSSFAICFSTYSRIPMPHVSWEASNMGYIFTFFPLVGLAVGAVQLLWLWFAQTFAINTLLYAVAATVIPILITGGIHLDGYMDTCDALFSYGDREKKLQIMKDPNAGAFAVIYCGVYLLLTVGLFSQLYLAADWKTMAFLGCGYLLSRSISGSFVVRMACAKNSGLAYLFHNGADRKFSQAALMVWALLLLAALFLLCWQRALLTLVLLALWIFWFTRLAKKQFGGITGDLAGFALEISELLILLATVIL</sequence>
<evidence type="ECO:0000256" key="16">
    <source>
        <dbReference type="ARBA" id="ARBA00032853"/>
    </source>
</evidence>
<feature type="transmembrane region" description="Helical" evidence="19">
    <location>
        <begin position="32"/>
        <end position="55"/>
    </location>
</feature>
<dbReference type="GO" id="GO:0008818">
    <property type="term" value="F:cobalamin 5'-phosphate synthase activity"/>
    <property type="evidence" value="ECO:0007669"/>
    <property type="project" value="UniProtKB-UniRule"/>
</dbReference>
<dbReference type="Proteomes" id="UP000886796">
    <property type="component" value="Unassembled WGS sequence"/>
</dbReference>
<dbReference type="PANTHER" id="PTHR34148:SF1">
    <property type="entry name" value="ADENOSYLCOBINAMIDE-GDP RIBAZOLETRANSFERASE"/>
    <property type="match status" value="1"/>
</dbReference>
<dbReference type="InterPro" id="IPR003805">
    <property type="entry name" value="CobS"/>
</dbReference>
<proteinExistence type="inferred from homology"/>
<comment type="catalytic activity">
    <reaction evidence="17 19">
        <text>alpha-ribazole + adenosylcob(III)inamide-GDP = adenosylcob(III)alamin + GMP + H(+)</text>
        <dbReference type="Rhea" id="RHEA:16049"/>
        <dbReference type="ChEBI" id="CHEBI:10329"/>
        <dbReference type="ChEBI" id="CHEBI:15378"/>
        <dbReference type="ChEBI" id="CHEBI:18408"/>
        <dbReference type="ChEBI" id="CHEBI:58115"/>
        <dbReference type="ChEBI" id="CHEBI:60487"/>
        <dbReference type="EC" id="2.7.8.26"/>
    </reaction>
</comment>
<evidence type="ECO:0000256" key="18">
    <source>
        <dbReference type="ARBA" id="ARBA00049504"/>
    </source>
</evidence>
<dbReference type="PANTHER" id="PTHR34148">
    <property type="entry name" value="ADENOSYLCOBINAMIDE-GDP RIBAZOLETRANSFERASE"/>
    <property type="match status" value="1"/>
</dbReference>
<keyword evidence="8 19" id="KW-0169">Cobalamin biosynthesis</keyword>
<evidence type="ECO:0000256" key="9">
    <source>
        <dbReference type="ARBA" id="ARBA00022679"/>
    </source>
</evidence>
<feature type="transmembrane region" description="Helical" evidence="19">
    <location>
        <begin position="206"/>
        <end position="223"/>
    </location>
</feature>
<evidence type="ECO:0000313" key="20">
    <source>
        <dbReference type="EMBL" id="HIQ66916.1"/>
    </source>
</evidence>
<evidence type="ECO:0000256" key="19">
    <source>
        <dbReference type="HAMAP-Rule" id="MF_00719"/>
    </source>
</evidence>
<evidence type="ECO:0000256" key="7">
    <source>
        <dbReference type="ARBA" id="ARBA00022475"/>
    </source>
</evidence>
<comment type="caution">
    <text evidence="20">The sequence shown here is derived from an EMBL/GenBank/DDBJ whole genome shotgun (WGS) entry which is preliminary data.</text>
</comment>
<dbReference type="GO" id="GO:0005886">
    <property type="term" value="C:plasma membrane"/>
    <property type="evidence" value="ECO:0007669"/>
    <property type="project" value="UniProtKB-SubCell"/>
</dbReference>
<dbReference type="AlphaFoldDB" id="A0A9D0Z1R1"/>
<organism evidence="20 21">
    <name type="scientific">Candidatus Faecousia excrementigallinarum</name>
    <dbReference type="NCBI Taxonomy" id="2840806"/>
    <lineage>
        <taxon>Bacteria</taxon>
        <taxon>Bacillati</taxon>
        <taxon>Bacillota</taxon>
        <taxon>Clostridia</taxon>
        <taxon>Eubacteriales</taxon>
        <taxon>Oscillospiraceae</taxon>
        <taxon>Faecousia</taxon>
    </lineage>
</organism>
<keyword evidence="10 19" id="KW-0812">Transmembrane</keyword>
<evidence type="ECO:0000256" key="3">
    <source>
        <dbReference type="ARBA" id="ARBA00004663"/>
    </source>
</evidence>
<protein>
    <recommendedName>
        <fullName evidence="6 19">Adenosylcobinamide-GDP ribazoletransferase</fullName>
        <ecNumber evidence="5 19">2.7.8.26</ecNumber>
    </recommendedName>
    <alternativeName>
        <fullName evidence="16 19">Cobalamin synthase</fullName>
    </alternativeName>
    <alternativeName>
        <fullName evidence="15 19">Cobalamin-5'-phosphate synthase</fullName>
    </alternativeName>
</protein>
<comment type="cofactor">
    <cofactor evidence="1 19">
        <name>Mg(2+)</name>
        <dbReference type="ChEBI" id="CHEBI:18420"/>
    </cofactor>
</comment>
<evidence type="ECO:0000256" key="10">
    <source>
        <dbReference type="ARBA" id="ARBA00022692"/>
    </source>
</evidence>
<comment type="subcellular location">
    <subcellularLocation>
        <location evidence="2 19">Cell membrane</location>
        <topology evidence="2 19">Multi-pass membrane protein</topology>
    </subcellularLocation>
</comment>
<reference evidence="20" key="1">
    <citation type="submission" date="2020-10" db="EMBL/GenBank/DDBJ databases">
        <authorList>
            <person name="Gilroy R."/>
        </authorList>
    </citation>
    <scope>NUCLEOTIDE SEQUENCE</scope>
    <source>
        <strain evidence="20">13361</strain>
    </source>
</reference>
<comment type="similarity">
    <text evidence="4 19">Belongs to the CobS family.</text>
</comment>
<dbReference type="NCBIfam" id="TIGR00317">
    <property type="entry name" value="cobS"/>
    <property type="match status" value="1"/>
</dbReference>
<evidence type="ECO:0000256" key="15">
    <source>
        <dbReference type="ARBA" id="ARBA00032605"/>
    </source>
</evidence>
<dbReference type="GO" id="GO:0051073">
    <property type="term" value="F:adenosylcobinamide-GDP ribazoletransferase activity"/>
    <property type="evidence" value="ECO:0007669"/>
    <property type="project" value="UniProtKB-UniRule"/>
</dbReference>
<dbReference type="HAMAP" id="MF_00719">
    <property type="entry name" value="CobS"/>
    <property type="match status" value="1"/>
</dbReference>
<evidence type="ECO:0000256" key="2">
    <source>
        <dbReference type="ARBA" id="ARBA00004651"/>
    </source>
</evidence>
<comment type="pathway">
    <text evidence="3 19">Cofactor biosynthesis; adenosylcobalamin biosynthesis; adenosylcobalamin from cob(II)yrinate a,c-diamide: step 7/7.</text>
</comment>
<evidence type="ECO:0000256" key="12">
    <source>
        <dbReference type="ARBA" id="ARBA00022989"/>
    </source>
</evidence>
<evidence type="ECO:0000256" key="14">
    <source>
        <dbReference type="ARBA" id="ARBA00025228"/>
    </source>
</evidence>
<evidence type="ECO:0000256" key="11">
    <source>
        <dbReference type="ARBA" id="ARBA00022842"/>
    </source>
</evidence>
<evidence type="ECO:0000256" key="6">
    <source>
        <dbReference type="ARBA" id="ARBA00015850"/>
    </source>
</evidence>
<dbReference type="Pfam" id="PF02654">
    <property type="entry name" value="CobS"/>
    <property type="match status" value="1"/>
</dbReference>
<feature type="transmembrane region" description="Helical" evidence="19">
    <location>
        <begin position="141"/>
        <end position="162"/>
    </location>
</feature>
<comment type="function">
    <text evidence="14 19">Joins adenosylcobinamide-GDP and alpha-ribazole to generate adenosylcobalamin (Ado-cobalamin). Also synthesizes adenosylcobalamin 5'-phosphate from adenosylcobinamide-GDP and alpha-ribazole 5'-phosphate.</text>
</comment>
<evidence type="ECO:0000256" key="17">
    <source>
        <dbReference type="ARBA" id="ARBA00048623"/>
    </source>
</evidence>
<feature type="transmembrane region" description="Helical" evidence="19">
    <location>
        <begin position="110"/>
        <end position="129"/>
    </location>
</feature>